<dbReference type="NCBIfam" id="NF047597">
    <property type="entry name" value="LIMLP_12425_fam"/>
    <property type="match status" value="1"/>
</dbReference>
<dbReference type="Proteomes" id="UP000297762">
    <property type="component" value="Unassembled WGS sequence"/>
</dbReference>
<evidence type="ECO:0000313" key="2">
    <source>
        <dbReference type="Proteomes" id="UP000297762"/>
    </source>
</evidence>
<name>A0A4R9KD87_9LEPT</name>
<comment type="caution">
    <text evidence="1">The sequence shown here is derived from an EMBL/GenBank/DDBJ whole genome shotgun (WGS) entry which is preliminary data.</text>
</comment>
<proteinExistence type="predicted"/>
<dbReference type="RefSeq" id="WP_135648266.1">
    <property type="nucleotide sequence ID" value="NZ_RQGF01000011.1"/>
</dbReference>
<dbReference type="OrthoDB" id="339565at2"/>
<dbReference type="EMBL" id="RQGF01000011">
    <property type="protein sequence ID" value="TGL63789.1"/>
    <property type="molecule type" value="Genomic_DNA"/>
</dbReference>
<gene>
    <name evidence="1" type="ORF">EHQ64_04235</name>
</gene>
<reference evidence="1" key="1">
    <citation type="journal article" date="2019" name="PLoS Negl. Trop. Dis.">
        <title>Revisiting the worldwide diversity of Leptospira species in the environment.</title>
        <authorList>
            <person name="Vincent A.T."/>
            <person name="Schiettekatte O."/>
            <person name="Bourhy P."/>
            <person name="Veyrier F.J."/>
            <person name="Picardeau M."/>
        </authorList>
    </citation>
    <scope>NUCLEOTIDE SEQUENCE [LARGE SCALE GENOMIC DNA]</scope>
    <source>
        <strain evidence="1">201702455</strain>
    </source>
</reference>
<keyword evidence="2" id="KW-1185">Reference proteome</keyword>
<accession>A0A4R9KD87</accession>
<dbReference type="AlphaFoldDB" id="A0A4R9KD87"/>
<protein>
    <submittedName>
        <fullName evidence="1">Uncharacterized protein</fullName>
    </submittedName>
</protein>
<sequence length="190" mass="21534">MEKQTGKQQGFGTKFGLTSIFQKEDPDHVKLENSLVRAVSELRYEQLKEVRLSKDFDLRLENMLKQVSFDEETSWSKFSRSFVWNRSFQYSLSAALAILVLAVTVGRFSSSNETSVAERSGTLSVGTDREFVDLPSSAKVDVDLNSRHLLEIAKNPQASKTLASLEQYFIEKGDYRTAQEIRHVLESTGK</sequence>
<organism evidence="1 2">
    <name type="scientific">Leptospira sarikeiensis</name>
    <dbReference type="NCBI Taxonomy" id="2484943"/>
    <lineage>
        <taxon>Bacteria</taxon>
        <taxon>Pseudomonadati</taxon>
        <taxon>Spirochaetota</taxon>
        <taxon>Spirochaetia</taxon>
        <taxon>Leptospirales</taxon>
        <taxon>Leptospiraceae</taxon>
        <taxon>Leptospira</taxon>
    </lineage>
</organism>
<evidence type="ECO:0000313" key="1">
    <source>
        <dbReference type="EMBL" id="TGL63789.1"/>
    </source>
</evidence>